<evidence type="ECO:0000256" key="1">
    <source>
        <dbReference type="SAM" id="MobiDB-lite"/>
    </source>
</evidence>
<dbReference type="PROSITE" id="PS51257">
    <property type="entry name" value="PROKAR_LIPOPROTEIN"/>
    <property type="match status" value="1"/>
</dbReference>
<dbReference type="Proteomes" id="UP001596065">
    <property type="component" value="Unassembled WGS sequence"/>
</dbReference>
<feature type="region of interest" description="Disordered" evidence="1">
    <location>
        <begin position="26"/>
        <end position="57"/>
    </location>
</feature>
<evidence type="ECO:0000313" key="3">
    <source>
        <dbReference type="EMBL" id="MFC5660193.1"/>
    </source>
</evidence>
<keyword evidence="2" id="KW-0732">Signal</keyword>
<evidence type="ECO:0000313" key="4">
    <source>
        <dbReference type="Proteomes" id="UP001596065"/>
    </source>
</evidence>
<keyword evidence="4" id="KW-1185">Reference proteome</keyword>
<reference evidence="4" key="1">
    <citation type="journal article" date="2019" name="Int. J. Syst. Evol. Microbiol.">
        <title>The Global Catalogue of Microorganisms (GCM) 10K type strain sequencing project: providing services to taxonomists for standard genome sequencing and annotation.</title>
        <authorList>
            <consortium name="The Broad Institute Genomics Platform"/>
            <consortium name="The Broad Institute Genome Sequencing Center for Infectious Disease"/>
            <person name="Wu L."/>
            <person name="Ma J."/>
        </authorList>
    </citation>
    <scope>NUCLEOTIDE SEQUENCE [LARGE SCALE GENOMIC DNA]</scope>
    <source>
        <strain evidence="4">KCTC 5701</strain>
    </source>
</reference>
<feature type="compositionally biased region" description="Low complexity" evidence="1">
    <location>
        <begin position="28"/>
        <end position="47"/>
    </location>
</feature>
<sequence length="151" mass="15838">MRRHVAAPVLLVFLVSACAAANNNDVGSQAPASSPSSATAANPSKAPRGPLALPEKPDFLLPVTNGTDSRTLPVFTPTEKVYTVHALCTGRGTMTIQYGPKDSDPSEITCDDPVTIGRVYTAPGEEKHLSVKVNGTDVHWSMAILSGTHAM</sequence>
<name>A0ABW0WPN2_STRNO</name>
<comment type="caution">
    <text evidence="3">The sequence shown here is derived from an EMBL/GenBank/DDBJ whole genome shotgun (WGS) entry which is preliminary data.</text>
</comment>
<gene>
    <name evidence="3" type="ORF">ACFP3J_32605</name>
</gene>
<protein>
    <recommendedName>
        <fullName evidence="5">Lipoprotein</fullName>
    </recommendedName>
</protein>
<accession>A0ABW0WPN2</accession>
<evidence type="ECO:0000256" key="2">
    <source>
        <dbReference type="SAM" id="SignalP"/>
    </source>
</evidence>
<dbReference type="EMBL" id="JBHSOE010000087">
    <property type="protein sequence ID" value="MFC5660193.1"/>
    <property type="molecule type" value="Genomic_DNA"/>
</dbReference>
<proteinExistence type="predicted"/>
<dbReference type="RefSeq" id="WP_344351513.1">
    <property type="nucleotide sequence ID" value="NZ_BAAASM010000048.1"/>
</dbReference>
<feature type="chain" id="PRO_5045653543" description="Lipoprotein" evidence="2">
    <location>
        <begin position="22"/>
        <end position="151"/>
    </location>
</feature>
<feature type="signal peptide" evidence="2">
    <location>
        <begin position="1"/>
        <end position="21"/>
    </location>
</feature>
<organism evidence="3 4">
    <name type="scientific">Streptomyces nogalater</name>
    <dbReference type="NCBI Taxonomy" id="38314"/>
    <lineage>
        <taxon>Bacteria</taxon>
        <taxon>Bacillati</taxon>
        <taxon>Actinomycetota</taxon>
        <taxon>Actinomycetes</taxon>
        <taxon>Kitasatosporales</taxon>
        <taxon>Streptomycetaceae</taxon>
        <taxon>Streptomyces</taxon>
    </lineage>
</organism>
<evidence type="ECO:0008006" key="5">
    <source>
        <dbReference type="Google" id="ProtNLM"/>
    </source>
</evidence>